<reference evidence="6" key="1">
    <citation type="submission" date="2020-04" db="EMBL/GenBank/DDBJ databases">
        <title>Draft genome resource of the tomato pathogen Pseudocercospora fuligena.</title>
        <authorList>
            <person name="Zaccaron A."/>
        </authorList>
    </citation>
    <scope>NUCLEOTIDE SEQUENCE</scope>
    <source>
        <strain evidence="6">PF001</strain>
    </source>
</reference>
<dbReference type="EC" id="2.3.3.13" evidence="3"/>
<dbReference type="Proteomes" id="UP000660729">
    <property type="component" value="Unassembled WGS sequence"/>
</dbReference>
<proteinExistence type="inferred from homology"/>
<dbReference type="SUPFAM" id="SSF51569">
    <property type="entry name" value="Aldolase"/>
    <property type="match status" value="1"/>
</dbReference>
<comment type="caution">
    <text evidence="6">The sequence shown here is derived from an EMBL/GenBank/DDBJ whole genome shotgun (WGS) entry which is preliminary data.</text>
</comment>
<dbReference type="GO" id="GO:0009098">
    <property type="term" value="P:L-leucine biosynthetic process"/>
    <property type="evidence" value="ECO:0007669"/>
    <property type="project" value="TreeGrafter"/>
</dbReference>
<sequence length="466" mass="51593">IAEGAMYSNTTKYRSRAPTFRYRDRTWPDTYMSTSPVLFSTDLRDGNQALPHPFVSMPYHKLRLFKLLVSIGFKEIEVGYPCANQEEFDFIRYIIETPGIVPNDVLIQVITPCREDAISRAVESLHGAKQAILLTYLPSSDNYRDTILQISEDEWIDRAQQITKFARSVTKDSTADDIARKTHWTFGFGYEDFPNARMDAVARCAETVLSAWGATKDDQPIVCIASSVECASPNVFADQVEYLARRLSGGCKNFRLSVHTHNDRGGAISSAELACLGGADRVEGCLFGNGERAGNLDLVTFALNMLTQGLDPGVDFSDLDNTRALYEDLTKLKVSPRAPYAGTYYLRAFSGAHQDAIWKGIQRRNKTIQEQGQPWSAGSVPWNVPYLPIDPADIGRSLDDVVGINSQSGKRGVAWVIRATLGKEVPNDALVELSNAVKARSIELGRELSADEVCRIFLVNFVPASG</sequence>
<evidence type="ECO:0000256" key="2">
    <source>
        <dbReference type="ARBA" id="ARBA00009767"/>
    </source>
</evidence>
<keyword evidence="7" id="KW-1185">Reference proteome</keyword>
<name>A0A8H6RUF6_9PEZI</name>
<feature type="non-terminal residue" evidence="6">
    <location>
        <position position="1"/>
    </location>
</feature>
<evidence type="ECO:0000313" key="7">
    <source>
        <dbReference type="Proteomes" id="UP000660729"/>
    </source>
</evidence>
<evidence type="ECO:0000256" key="1">
    <source>
        <dbReference type="ARBA" id="ARBA00000064"/>
    </source>
</evidence>
<dbReference type="Gene3D" id="3.20.20.70">
    <property type="entry name" value="Aldolase class I"/>
    <property type="match status" value="1"/>
</dbReference>
<dbReference type="EMBL" id="JABCIY010000001">
    <property type="protein sequence ID" value="KAF7198616.1"/>
    <property type="molecule type" value="Genomic_DNA"/>
</dbReference>
<evidence type="ECO:0000313" key="6">
    <source>
        <dbReference type="EMBL" id="KAF7198616.1"/>
    </source>
</evidence>
<gene>
    <name evidence="6" type="ORF">HII31_00355</name>
</gene>
<dbReference type="InterPro" id="IPR000891">
    <property type="entry name" value="PYR_CT"/>
</dbReference>
<dbReference type="PROSITE" id="PS50991">
    <property type="entry name" value="PYR_CT"/>
    <property type="match status" value="1"/>
</dbReference>
<feature type="domain" description="Pyruvate carboxyltransferase" evidence="5">
    <location>
        <begin position="36"/>
        <end position="320"/>
    </location>
</feature>
<comment type="catalytic activity">
    <reaction evidence="1">
        <text>3-methyl-2-oxobutanoate + acetyl-CoA + H2O = (2S)-2-isopropylmalate + CoA + H(+)</text>
        <dbReference type="Rhea" id="RHEA:21524"/>
        <dbReference type="ChEBI" id="CHEBI:1178"/>
        <dbReference type="ChEBI" id="CHEBI:11851"/>
        <dbReference type="ChEBI" id="CHEBI:15377"/>
        <dbReference type="ChEBI" id="CHEBI:15378"/>
        <dbReference type="ChEBI" id="CHEBI:57287"/>
        <dbReference type="ChEBI" id="CHEBI:57288"/>
        <dbReference type="EC" id="2.3.3.13"/>
    </reaction>
</comment>
<dbReference type="GO" id="GO:0005739">
    <property type="term" value="C:mitochondrion"/>
    <property type="evidence" value="ECO:0007669"/>
    <property type="project" value="TreeGrafter"/>
</dbReference>
<dbReference type="PANTHER" id="PTHR46911">
    <property type="match status" value="1"/>
</dbReference>
<protein>
    <recommendedName>
        <fullName evidence="3">2-isopropylmalate synthase</fullName>
        <ecNumber evidence="3">2.3.3.13</ecNumber>
    </recommendedName>
</protein>
<dbReference type="PROSITE" id="PS00816">
    <property type="entry name" value="AIPM_HOMOCIT_SYNTH_2"/>
    <property type="match status" value="1"/>
</dbReference>
<evidence type="ECO:0000256" key="3">
    <source>
        <dbReference type="ARBA" id="ARBA00012973"/>
    </source>
</evidence>
<dbReference type="InterPro" id="IPR002034">
    <property type="entry name" value="AIPM/Hcit_synth_CS"/>
</dbReference>
<dbReference type="InterPro" id="IPR054692">
    <property type="entry name" value="LeuA-like_post-cat"/>
</dbReference>
<dbReference type="Pfam" id="PF00682">
    <property type="entry name" value="HMGL-like"/>
    <property type="match status" value="1"/>
</dbReference>
<evidence type="ECO:0000256" key="4">
    <source>
        <dbReference type="ARBA" id="ARBA00022679"/>
    </source>
</evidence>
<dbReference type="InterPro" id="IPR036230">
    <property type="entry name" value="LeuA_allosteric_dom_sf"/>
</dbReference>
<dbReference type="OrthoDB" id="418791at2759"/>
<dbReference type="Gene3D" id="3.30.160.270">
    <property type="match status" value="1"/>
</dbReference>
<comment type="similarity">
    <text evidence="2">Belongs to the alpha-IPM synthase/homocitrate synthase family. LeuA type 2 subfamily.</text>
</comment>
<keyword evidence="4" id="KW-0808">Transferase</keyword>
<dbReference type="GO" id="GO:0003852">
    <property type="term" value="F:2-isopropylmalate synthase activity"/>
    <property type="evidence" value="ECO:0007669"/>
    <property type="project" value="UniProtKB-EC"/>
</dbReference>
<dbReference type="Pfam" id="PF22615">
    <property type="entry name" value="IPMS_D2"/>
    <property type="match status" value="1"/>
</dbReference>
<evidence type="ECO:0000259" key="5">
    <source>
        <dbReference type="PROSITE" id="PS50991"/>
    </source>
</evidence>
<dbReference type="SUPFAM" id="SSF89000">
    <property type="entry name" value="post-HMGL domain-like"/>
    <property type="match status" value="1"/>
</dbReference>
<dbReference type="PANTHER" id="PTHR46911:SF1">
    <property type="entry name" value="2-ISOPROPYLMALATE SYNTHASE"/>
    <property type="match status" value="1"/>
</dbReference>
<organism evidence="6 7">
    <name type="scientific">Pseudocercospora fuligena</name>
    <dbReference type="NCBI Taxonomy" id="685502"/>
    <lineage>
        <taxon>Eukaryota</taxon>
        <taxon>Fungi</taxon>
        <taxon>Dikarya</taxon>
        <taxon>Ascomycota</taxon>
        <taxon>Pezizomycotina</taxon>
        <taxon>Dothideomycetes</taxon>
        <taxon>Dothideomycetidae</taxon>
        <taxon>Mycosphaerellales</taxon>
        <taxon>Mycosphaerellaceae</taxon>
        <taxon>Pseudocercospora</taxon>
    </lineage>
</organism>
<dbReference type="NCBIfam" id="NF002991">
    <property type="entry name" value="PRK03739.1"/>
    <property type="match status" value="1"/>
</dbReference>
<accession>A0A8H6RUF6</accession>
<dbReference type="AlphaFoldDB" id="A0A8H6RUF6"/>
<dbReference type="InterPro" id="IPR013785">
    <property type="entry name" value="Aldolase_TIM"/>
</dbReference>